<evidence type="ECO:0000313" key="1">
    <source>
        <dbReference type="EMBL" id="KAF9062397.1"/>
    </source>
</evidence>
<keyword evidence="2" id="KW-1185">Reference proteome</keyword>
<protein>
    <submittedName>
        <fullName evidence="1">Uncharacterized protein</fullName>
    </submittedName>
</protein>
<evidence type="ECO:0000313" key="2">
    <source>
        <dbReference type="Proteomes" id="UP000772434"/>
    </source>
</evidence>
<reference evidence="1" key="1">
    <citation type="submission" date="2020-11" db="EMBL/GenBank/DDBJ databases">
        <authorList>
            <consortium name="DOE Joint Genome Institute"/>
            <person name="Ahrendt S."/>
            <person name="Riley R."/>
            <person name="Andreopoulos W."/>
            <person name="Labutti K."/>
            <person name="Pangilinan J."/>
            <person name="Ruiz-Duenas F.J."/>
            <person name="Barrasa J.M."/>
            <person name="Sanchez-Garcia M."/>
            <person name="Camarero S."/>
            <person name="Miyauchi S."/>
            <person name="Serrano A."/>
            <person name="Linde D."/>
            <person name="Babiker R."/>
            <person name="Drula E."/>
            <person name="Ayuso-Fernandez I."/>
            <person name="Pacheco R."/>
            <person name="Padilla G."/>
            <person name="Ferreira P."/>
            <person name="Barriuso J."/>
            <person name="Kellner H."/>
            <person name="Castanera R."/>
            <person name="Alfaro M."/>
            <person name="Ramirez L."/>
            <person name="Pisabarro A.G."/>
            <person name="Kuo A."/>
            <person name="Tritt A."/>
            <person name="Lipzen A."/>
            <person name="He G."/>
            <person name="Yan M."/>
            <person name="Ng V."/>
            <person name="Cullen D."/>
            <person name="Martin F."/>
            <person name="Rosso M.-N."/>
            <person name="Henrissat B."/>
            <person name="Hibbett D."/>
            <person name="Martinez A.T."/>
            <person name="Grigoriev I.V."/>
        </authorList>
    </citation>
    <scope>NUCLEOTIDE SEQUENCE</scope>
    <source>
        <strain evidence="1">AH 40177</strain>
    </source>
</reference>
<gene>
    <name evidence="1" type="ORF">BDP27DRAFT_292698</name>
</gene>
<dbReference type="AlphaFoldDB" id="A0A9P5PGS3"/>
<organism evidence="1 2">
    <name type="scientific">Rhodocollybia butyracea</name>
    <dbReference type="NCBI Taxonomy" id="206335"/>
    <lineage>
        <taxon>Eukaryota</taxon>
        <taxon>Fungi</taxon>
        <taxon>Dikarya</taxon>
        <taxon>Basidiomycota</taxon>
        <taxon>Agaricomycotina</taxon>
        <taxon>Agaricomycetes</taxon>
        <taxon>Agaricomycetidae</taxon>
        <taxon>Agaricales</taxon>
        <taxon>Marasmiineae</taxon>
        <taxon>Omphalotaceae</taxon>
        <taxon>Rhodocollybia</taxon>
    </lineage>
</organism>
<dbReference type="Proteomes" id="UP000772434">
    <property type="component" value="Unassembled WGS sequence"/>
</dbReference>
<name>A0A9P5PGS3_9AGAR</name>
<proteinExistence type="predicted"/>
<accession>A0A9P5PGS3</accession>
<dbReference type="EMBL" id="JADNRY010000173">
    <property type="protein sequence ID" value="KAF9062397.1"/>
    <property type="molecule type" value="Genomic_DNA"/>
</dbReference>
<comment type="caution">
    <text evidence="1">The sequence shown here is derived from an EMBL/GenBank/DDBJ whole genome shotgun (WGS) entry which is preliminary data.</text>
</comment>
<sequence length="176" mass="19694">MNAWLLSIHPRLTRILEGPSLTRTQTLINKCQDLPRHRNLQERPAYLGDIDTDRLVSPGLSRNIPNYLASPMSISRQAQDGSTAGRSLPNDDVISSRFQASALLPYSIHRNTNNSFLPCIHQRDTFLIQQRIRTPFPALPSLPSYQRANATVLSVSFTRCSLFISSTGSNVNNSFT</sequence>